<dbReference type="SUPFAM" id="SSF160719">
    <property type="entry name" value="gpW/gp25-like"/>
    <property type="match status" value="1"/>
</dbReference>
<accession>A0A1G9YUQ3</accession>
<keyword evidence="2" id="KW-1185">Reference proteome</keyword>
<evidence type="ECO:0000313" key="2">
    <source>
        <dbReference type="Proteomes" id="UP000214880"/>
    </source>
</evidence>
<proteinExistence type="predicted"/>
<sequence length="137" mass="15963">MIPVAGKTTFLQDIQEVQYPNLTYKMNFEDETIRNYTNDLEAIEQACYKILSTERYRYIIYSWGYGIELEALFGQPLPYVYSELPRRIKEALLYDDRISDVTDFQLSHKKGDVTALFTVVTTAGTLELSKEVQFNHV</sequence>
<reference evidence="1 2" key="1">
    <citation type="submission" date="2016-10" db="EMBL/GenBank/DDBJ databases">
        <authorList>
            <person name="de Groot N.N."/>
        </authorList>
    </citation>
    <scope>NUCLEOTIDE SEQUENCE [LARGE SCALE GENOMIC DNA]</scope>
    <source>
        <strain evidence="1 2">DSM 1736</strain>
    </source>
</reference>
<dbReference type="Proteomes" id="UP000214880">
    <property type="component" value="Unassembled WGS sequence"/>
</dbReference>
<dbReference type="AlphaFoldDB" id="A0A1G9YUQ3"/>
<dbReference type="Pfam" id="PF10934">
    <property type="entry name" value="Sheath_initiator"/>
    <property type="match status" value="1"/>
</dbReference>
<evidence type="ECO:0008006" key="3">
    <source>
        <dbReference type="Google" id="ProtNLM"/>
    </source>
</evidence>
<evidence type="ECO:0000313" key="1">
    <source>
        <dbReference type="EMBL" id="SDN12123.1"/>
    </source>
</evidence>
<dbReference type="InterPro" id="IPR020288">
    <property type="entry name" value="Sheath_initiator"/>
</dbReference>
<protein>
    <recommendedName>
        <fullName evidence="3">DUF2634 domain-containing protein</fullName>
    </recommendedName>
</protein>
<dbReference type="STRING" id="146817.SAMN04488502_11255"/>
<organism evidence="1 2">
    <name type="scientific">Dendrosporobacter quercicolus</name>
    <dbReference type="NCBI Taxonomy" id="146817"/>
    <lineage>
        <taxon>Bacteria</taxon>
        <taxon>Bacillati</taxon>
        <taxon>Bacillota</taxon>
        <taxon>Negativicutes</taxon>
        <taxon>Selenomonadales</taxon>
        <taxon>Sporomusaceae</taxon>
        <taxon>Dendrosporobacter</taxon>
    </lineage>
</organism>
<dbReference type="RefSeq" id="WP_245698205.1">
    <property type="nucleotide sequence ID" value="NZ_FNHB01000012.1"/>
</dbReference>
<name>A0A1G9YUQ3_9FIRM</name>
<dbReference type="EMBL" id="FNHB01000012">
    <property type="protein sequence ID" value="SDN12123.1"/>
    <property type="molecule type" value="Genomic_DNA"/>
</dbReference>
<gene>
    <name evidence="1" type="ORF">SAMN04488502_11255</name>
</gene>